<reference evidence="2 3" key="1">
    <citation type="journal article" date="2019" name="Int. J. Syst. Evol. Microbiol.">
        <title>The Global Catalogue of Microorganisms (GCM) 10K type strain sequencing project: providing services to taxonomists for standard genome sequencing and annotation.</title>
        <authorList>
            <consortium name="The Broad Institute Genomics Platform"/>
            <consortium name="The Broad Institute Genome Sequencing Center for Infectious Disease"/>
            <person name="Wu L."/>
            <person name="Ma J."/>
        </authorList>
    </citation>
    <scope>NUCLEOTIDE SEQUENCE [LARGE SCALE GENOMIC DNA]</scope>
    <source>
        <strain evidence="2 3">JCM 16365</strain>
    </source>
</reference>
<evidence type="ECO:0000259" key="1">
    <source>
        <dbReference type="Pfam" id="PF00326"/>
    </source>
</evidence>
<comment type="caution">
    <text evidence="2">The sequence shown here is derived from an EMBL/GenBank/DDBJ whole genome shotgun (WGS) entry which is preliminary data.</text>
</comment>
<dbReference type="SUPFAM" id="SSF82171">
    <property type="entry name" value="DPP6 N-terminal domain-like"/>
    <property type="match status" value="1"/>
</dbReference>
<organism evidence="2 3">
    <name type="scientific">Microbacterium binotii</name>
    <dbReference type="NCBI Taxonomy" id="462710"/>
    <lineage>
        <taxon>Bacteria</taxon>
        <taxon>Bacillati</taxon>
        <taxon>Actinomycetota</taxon>
        <taxon>Actinomycetes</taxon>
        <taxon>Micrococcales</taxon>
        <taxon>Microbacteriaceae</taxon>
        <taxon>Microbacterium</taxon>
    </lineage>
</organism>
<dbReference type="EMBL" id="BAAARI010000001">
    <property type="protein sequence ID" value="GAA2565914.1"/>
    <property type="molecule type" value="Genomic_DNA"/>
</dbReference>
<dbReference type="PANTHER" id="PTHR43056:SF5">
    <property type="entry name" value="PEPTIDASE S9 PROLYL OLIGOPEPTIDASE CATALYTIC DOMAIN-CONTAINING PROTEIN"/>
    <property type="match status" value="1"/>
</dbReference>
<evidence type="ECO:0000313" key="3">
    <source>
        <dbReference type="Proteomes" id="UP001500274"/>
    </source>
</evidence>
<keyword evidence="3" id="KW-1185">Reference proteome</keyword>
<dbReference type="Pfam" id="PF00326">
    <property type="entry name" value="Peptidase_S9"/>
    <property type="match status" value="1"/>
</dbReference>
<evidence type="ECO:0000313" key="2">
    <source>
        <dbReference type="EMBL" id="GAA2565914.1"/>
    </source>
</evidence>
<sequence length="712" mass="76060">MTASSSYGSWPSPISAAEVAGATTRFDGARFVGDEIWWAQSVPDEGGRMAVRRRRGDGGTRDVLPAPWSARSRVHEYGGGAWCATDDGRLLFVEGSDQRVYALDDDGAPMPLTPGEDDTAFGGLVWAAGRLLAVRERTAASGGERAIVEIALDGSGARVVADGDDFVAQPALSPDGRHLAWIGWNHPDLPWDRTRLRVGRLRDGVVVDAMSVTDGAASALQPVWSGSDELLYLDDASGRWQVQRVRPDTGEHSTLTHDDADTGGALWTLGMRWFAPLEDGRIVAVRTNGEDSVVVIDPADGTIRSVGVDGASQTFLEDARGTRLLVTTASASAPLGLWLVDADGAAPPERLAGDDLSALEAWLPAPRTMTADGVHGPVHAYFYPPTHPDLRGPDDELAPCLVWVHGGPTAHVGPAASRKIAFFTSRGIGVLDVNYSGSTGYGRAYRERLRGQWGVADVDDVIAAARHLAAAGLADPDRLAIEGGSAGGWTVLSALTGGDVFAAGISRYGVGDARALVADTHDFESRYLDGLIGPLPETEEVYVERSPLTHPERFRVPLLILQGTEDRVVPPAQAEAIRDALRHHGVPHAYVLYEGEGHGFRRRETTIDALTSELAFLGEVFGFAADAPELALSIGVLRVADGPDGREVFIDHESHTEHADRDLGVVVSREPVRPLFARPRTSEWTETLRRAGFTATADDPGLFVLLPALDGE</sequence>
<proteinExistence type="predicted"/>
<gene>
    <name evidence="2" type="ORF">GCM10009862_00520</name>
</gene>
<feature type="domain" description="Peptidase S9 prolyl oligopeptidase catalytic" evidence="1">
    <location>
        <begin position="417"/>
        <end position="622"/>
    </location>
</feature>
<name>A0ABN3P4S1_9MICO</name>
<dbReference type="PANTHER" id="PTHR43056">
    <property type="entry name" value="PEPTIDASE S9 PROLYL OLIGOPEPTIDASE"/>
    <property type="match status" value="1"/>
</dbReference>
<dbReference type="RefSeq" id="WP_344225755.1">
    <property type="nucleotide sequence ID" value="NZ_BAAARI010000001.1"/>
</dbReference>
<dbReference type="Gene3D" id="3.40.50.1820">
    <property type="entry name" value="alpha/beta hydrolase"/>
    <property type="match status" value="1"/>
</dbReference>
<dbReference type="InterPro" id="IPR001375">
    <property type="entry name" value="Peptidase_S9_cat"/>
</dbReference>
<dbReference type="InterPro" id="IPR029058">
    <property type="entry name" value="AB_hydrolase_fold"/>
</dbReference>
<dbReference type="InterPro" id="IPR050585">
    <property type="entry name" value="Xaa-Pro_dipeptidyl-ppase/CocE"/>
</dbReference>
<dbReference type="Gene3D" id="2.120.10.30">
    <property type="entry name" value="TolB, C-terminal domain"/>
    <property type="match status" value="1"/>
</dbReference>
<accession>A0ABN3P4S1</accession>
<dbReference type="InterPro" id="IPR011042">
    <property type="entry name" value="6-blade_b-propeller_TolB-like"/>
</dbReference>
<dbReference type="SUPFAM" id="SSF53474">
    <property type="entry name" value="alpha/beta-Hydrolases"/>
    <property type="match status" value="1"/>
</dbReference>
<dbReference type="Proteomes" id="UP001500274">
    <property type="component" value="Unassembled WGS sequence"/>
</dbReference>
<protein>
    <submittedName>
        <fullName evidence="2">Prolyl oligopeptidase family serine peptidase</fullName>
    </submittedName>
</protein>